<keyword evidence="1" id="KW-0472">Membrane</keyword>
<keyword evidence="1" id="KW-1133">Transmembrane helix</keyword>
<evidence type="ECO:0000259" key="2">
    <source>
        <dbReference type="Pfam" id="PF19830"/>
    </source>
</evidence>
<feature type="transmembrane region" description="Helical" evidence="1">
    <location>
        <begin position="216"/>
        <end position="235"/>
    </location>
</feature>
<name>A0ABV6NQE1_9ACTN</name>
<dbReference type="InterPro" id="IPR046278">
    <property type="entry name" value="DUF6311"/>
</dbReference>
<feature type="transmembrane region" description="Helical" evidence="1">
    <location>
        <begin position="90"/>
        <end position="109"/>
    </location>
</feature>
<sequence>MLSFGLLAGWVTARLWLHPAQGLRANPTDQALFEWMLAHGARVLTAGADPLFSTRMNVPDGVNLMANTSVLTAALPLTPVTLLLGPHLSFAAFLTGALAGTATAWYVLLRRMVVRTRSAAWLGAVFAGFAPAMVSHANGHPNIVCQFLVPVLVWRTVRLRQPRRWARNGALLALVVVAQAFLNPELLLFTAVGLGILTAVVGALRPEVRRDARPFLAGLGTATLLSALLLAYPFAVATSGPGSYRGLPPSVAGYAADLLSFGWYSRESLGGHLLATRRLAQNASEENAFLGWPLLLALPVLVWWLRRSALALAAGVTVLVFAVLSVGPRLRVAGRTTGVPGPWAVLDRLPVLDAVLPTRWALAAVPAVAVLVALAWDRAAASGPALSAPASGPAWPAPASGPAWPAPAPAARPARSVRLLMAAAVVVLLLPLAPTPLPAAPLAPIPEFVTTGAWREYTAGDRTVVPLPLPDAHYADPLRWSAATGLALRLPRGYFLGPDGQPDRRARFSPPPRSTSNVFSRIRDTGTAPPIDARRRAAAVADLRFWRAGVVVLPPGPYAATMRTAMTDLIGIAPVWRGGAWIWDVRPLTT</sequence>
<organism evidence="3 4">
    <name type="scientific">Plantactinospora siamensis</name>
    <dbReference type="NCBI Taxonomy" id="555372"/>
    <lineage>
        <taxon>Bacteria</taxon>
        <taxon>Bacillati</taxon>
        <taxon>Actinomycetota</taxon>
        <taxon>Actinomycetes</taxon>
        <taxon>Micromonosporales</taxon>
        <taxon>Micromonosporaceae</taxon>
        <taxon>Plantactinospora</taxon>
    </lineage>
</organism>
<evidence type="ECO:0000313" key="4">
    <source>
        <dbReference type="Proteomes" id="UP001589894"/>
    </source>
</evidence>
<protein>
    <recommendedName>
        <fullName evidence="2">DUF6311 domain-containing protein</fullName>
    </recommendedName>
</protein>
<evidence type="ECO:0000313" key="3">
    <source>
        <dbReference type="EMBL" id="MFC0562979.1"/>
    </source>
</evidence>
<reference evidence="3 4" key="1">
    <citation type="submission" date="2024-09" db="EMBL/GenBank/DDBJ databases">
        <authorList>
            <person name="Sun Q."/>
            <person name="Mori K."/>
        </authorList>
    </citation>
    <scope>NUCLEOTIDE SEQUENCE [LARGE SCALE GENOMIC DNA]</scope>
    <source>
        <strain evidence="3 4">TBRC 2205</strain>
    </source>
</reference>
<comment type="caution">
    <text evidence="3">The sequence shown here is derived from an EMBL/GenBank/DDBJ whole genome shotgun (WGS) entry which is preliminary data.</text>
</comment>
<gene>
    <name evidence="3" type="ORF">ACFFHU_02165</name>
</gene>
<feature type="domain" description="DUF6311" evidence="2">
    <location>
        <begin position="50"/>
        <end position="380"/>
    </location>
</feature>
<accession>A0ABV6NQE1</accession>
<feature type="transmembrane region" description="Helical" evidence="1">
    <location>
        <begin position="287"/>
        <end position="304"/>
    </location>
</feature>
<proteinExistence type="predicted"/>
<dbReference type="RefSeq" id="WP_377335109.1">
    <property type="nucleotide sequence ID" value="NZ_JBHLUE010000002.1"/>
</dbReference>
<dbReference type="EMBL" id="JBHLUE010000002">
    <property type="protein sequence ID" value="MFC0562979.1"/>
    <property type="molecule type" value="Genomic_DNA"/>
</dbReference>
<evidence type="ECO:0000256" key="1">
    <source>
        <dbReference type="SAM" id="Phobius"/>
    </source>
</evidence>
<feature type="transmembrane region" description="Helical" evidence="1">
    <location>
        <begin position="187"/>
        <end position="204"/>
    </location>
</feature>
<feature type="transmembrane region" description="Helical" evidence="1">
    <location>
        <begin position="165"/>
        <end position="181"/>
    </location>
</feature>
<dbReference type="Pfam" id="PF19830">
    <property type="entry name" value="DUF6311"/>
    <property type="match status" value="1"/>
</dbReference>
<keyword evidence="1" id="KW-0812">Transmembrane</keyword>
<keyword evidence="4" id="KW-1185">Reference proteome</keyword>
<dbReference type="Proteomes" id="UP001589894">
    <property type="component" value="Unassembled WGS sequence"/>
</dbReference>
<feature type="transmembrane region" description="Helical" evidence="1">
    <location>
        <begin position="310"/>
        <end position="327"/>
    </location>
</feature>